<dbReference type="PANTHER" id="PTHR11373:SF4">
    <property type="entry name" value="DEOXYNUCLEOSIDE TRIPHOSPHATE TRIPHOSPHOHYDROLASE SAMHD1"/>
    <property type="match status" value="1"/>
</dbReference>
<proteinExistence type="predicted"/>
<dbReference type="RefSeq" id="WP_377976236.1">
    <property type="nucleotide sequence ID" value="NZ_JBBKYA010000003.1"/>
</dbReference>
<feature type="domain" description="HD" evidence="1">
    <location>
        <begin position="54"/>
        <end position="166"/>
    </location>
</feature>
<sequence>MFPTKIINDPIYGFIKINNSFILKLIDHPFVQRLKRIKQLGLAEFVYPGAHHTRFHHALGAMHLMDEALNNLKAKGYAISDAEMEAAEIAILLHDIGHGPFSHVLEYTLLNHVHHEEISNLIMEKLNQHFEGRLSLAISMFDDSYPRKFFHQLISSQLDVDRLDYLSRDSFYTGVREGFIGSERLLSMLDLQDENLVMEEKGIYSIENFLMARRLMYWQVYLHKTAIAAETMLIQILRRAKYLINQDKPLSCSKALMQFLSKEYTWEEFTADPNLLIAFTDLDDHDVWAAIKTWKDADDKILSLLCSHFLSRKLFTCKLGSQPLPKSKRTEISEEIKSTLQINDEELSYFVIEGSTSNSAYVQGDNTIKIVDKLGQVVELTEASDLPTIQALSKIVKKYYFCCPKSVYLQGVLNSQTF</sequence>
<dbReference type="Pfam" id="PF01966">
    <property type="entry name" value="HD"/>
    <property type="match status" value="1"/>
</dbReference>
<reference evidence="2 3" key="1">
    <citation type="submission" date="2024-03" db="EMBL/GenBank/DDBJ databases">
        <title>Aquirufa genome sequencing.</title>
        <authorList>
            <person name="Pitt A."/>
            <person name="Hahn M.W."/>
        </authorList>
    </citation>
    <scope>NUCLEOTIDE SEQUENCE [LARGE SCALE GENOMIC DNA]</scope>
    <source>
        <strain evidence="2 3">PLAD-142S6K</strain>
    </source>
</reference>
<protein>
    <submittedName>
        <fullName evidence="2">HD domain-containing protein</fullName>
    </submittedName>
</protein>
<dbReference type="InterPro" id="IPR003607">
    <property type="entry name" value="HD/PDEase_dom"/>
</dbReference>
<dbReference type="CDD" id="cd00077">
    <property type="entry name" value="HDc"/>
    <property type="match status" value="1"/>
</dbReference>
<dbReference type="PROSITE" id="PS51831">
    <property type="entry name" value="HD"/>
    <property type="match status" value="1"/>
</dbReference>
<dbReference type="InterPro" id="IPR050135">
    <property type="entry name" value="dGTPase-like"/>
</dbReference>
<name>A0ABW6D1U0_9BACT</name>
<evidence type="ECO:0000259" key="1">
    <source>
        <dbReference type="PROSITE" id="PS51831"/>
    </source>
</evidence>
<evidence type="ECO:0000313" key="2">
    <source>
        <dbReference type="EMBL" id="MFD3275901.1"/>
    </source>
</evidence>
<dbReference type="SMART" id="SM00471">
    <property type="entry name" value="HDc"/>
    <property type="match status" value="1"/>
</dbReference>
<comment type="caution">
    <text evidence="2">The sequence shown here is derived from an EMBL/GenBank/DDBJ whole genome shotgun (WGS) entry which is preliminary data.</text>
</comment>
<gene>
    <name evidence="2" type="ORF">SKC38_06660</name>
</gene>
<dbReference type="Proteomes" id="UP001598114">
    <property type="component" value="Unassembled WGS sequence"/>
</dbReference>
<dbReference type="EMBL" id="JBBKYA010000003">
    <property type="protein sequence ID" value="MFD3275901.1"/>
    <property type="molecule type" value="Genomic_DNA"/>
</dbReference>
<dbReference type="SUPFAM" id="SSF109604">
    <property type="entry name" value="HD-domain/PDEase-like"/>
    <property type="match status" value="1"/>
</dbReference>
<dbReference type="Gene3D" id="1.10.3210.10">
    <property type="entry name" value="Hypothetical protein af1432"/>
    <property type="match status" value="1"/>
</dbReference>
<keyword evidence="3" id="KW-1185">Reference proteome</keyword>
<dbReference type="PANTHER" id="PTHR11373">
    <property type="entry name" value="DEOXYNUCLEOSIDE TRIPHOSPHATE TRIPHOSPHOHYDROLASE"/>
    <property type="match status" value="1"/>
</dbReference>
<organism evidence="2 3">
    <name type="scientific">Aquirufa echingensis</name>
    <dbReference type="NCBI Taxonomy" id="3096516"/>
    <lineage>
        <taxon>Bacteria</taxon>
        <taxon>Pseudomonadati</taxon>
        <taxon>Bacteroidota</taxon>
        <taxon>Cytophagia</taxon>
        <taxon>Cytophagales</taxon>
        <taxon>Flectobacillaceae</taxon>
        <taxon>Aquirufa</taxon>
    </lineage>
</organism>
<evidence type="ECO:0000313" key="3">
    <source>
        <dbReference type="Proteomes" id="UP001598114"/>
    </source>
</evidence>
<dbReference type="InterPro" id="IPR006674">
    <property type="entry name" value="HD_domain"/>
</dbReference>
<dbReference type="Pfam" id="PF19276">
    <property type="entry name" value="HD_assoc_2"/>
    <property type="match status" value="1"/>
</dbReference>
<dbReference type="InterPro" id="IPR045509">
    <property type="entry name" value="HD_assoc_2"/>
</dbReference>
<accession>A0ABW6D1U0</accession>